<proteinExistence type="predicted"/>
<evidence type="ECO:0000313" key="4">
    <source>
        <dbReference type="Proteomes" id="UP001607157"/>
    </source>
</evidence>
<gene>
    <name evidence="3" type="ORF">ACGRVM_12775</name>
</gene>
<sequence>MWAWIAENSAALSVLVSCLTALIWIGYFQLLFISFRRQRRTRILINRGAGKGTDARCLISNMGAEPLYVMSILATIHDGQEQVTSEVADLHRSEKEQLGAEDRETHQGPLMSGDFMDIGRFSTLIERCARGAGGIGDSRNVQSLHLLVIAAYGADDLSVGAERHFTVCEKDGETLVDPDSISTTQLRSRSERRRLERTLDTYR</sequence>
<comment type="caution">
    <text evidence="3">The sequence shown here is derived from an EMBL/GenBank/DDBJ whole genome shotgun (WGS) entry which is preliminary data.</text>
</comment>
<name>A0ABW7IA78_9RHOB</name>
<dbReference type="EMBL" id="JBIHMM010000003">
    <property type="protein sequence ID" value="MFH0254772.1"/>
    <property type="molecule type" value="Genomic_DNA"/>
</dbReference>
<keyword evidence="2" id="KW-0812">Transmembrane</keyword>
<evidence type="ECO:0000256" key="1">
    <source>
        <dbReference type="SAM" id="MobiDB-lite"/>
    </source>
</evidence>
<feature type="region of interest" description="Disordered" evidence="1">
    <location>
        <begin position="174"/>
        <end position="203"/>
    </location>
</feature>
<dbReference type="RefSeq" id="WP_377172246.1">
    <property type="nucleotide sequence ID" value="NZ_JBHTJC010000003.1"/>
</dbReference>
<reference evidence="3 4" key="1">
    <citation type="submission" date="2024-10" db="EMBL/GenBank/DDBJ databases">
        <authorList>
            <person name="Yang X.-N."/>
        </authorList>
    </citation>
    <scope>NUCLEOTIDE SEQUENCE [LARGE SCALE GENOMIC DNA]</scope>
    <source>
        <strain evidence="3 4">CAU 1059</strain>
    </source>
</reference>
<dbReference type="Proteomes" id="UP001607157">
    <property type="component" value="Unassembled WGS sequence"/>
</dbReference>
<evidence type="ECO:0000256" key="2">
    <source>
        <dbReference type="SAM" id="Phobius"/>
    </source>
</evidence>
<evidence type="ECO:0000313" key="3">
    <source>
        <dbReference type="EMBL" id="MFH0254772.1"/>
    </source>
</evidence>
<protein>
    <submittedName>
        <fullName evidence="3">Uncharacterized protein</fullName>
    </submittedName>
</protein>
<feature type="compositionally biased region" description="Basic and acidic residues" evidence="1">
    <location>
        <begin position="193"/>
        <end position="203"/>
    </location>
</feature>
<keyword evidence="2" id="KW-1133">Transmembrane helix</keyword>
<organism evidence="3 4">
    <name type="scientific">Roseovarius aquimarinus</name>
    <dbReference type="NCBI Taxonomy" id="1229156"/>
    <lineage>
        <taxon>Bacteria</taxon>
        <taxon>Pseudomonadati</taxon>
        <taxon>Pseudomonadota</taxon>
        <taxon>Alphaproteobacteria</taxon>
        <taxon>Rhodobacterales</taxon>
        <taxon>Roseobacteraceae</taxon>
        <taxon>Roseovarius</taxon>
    </lineage>
</organism>
<keyword evidence="2" id="KW-0472">Membrane</keyword>
<feature type="transmembrane region" description="Helical" evidence="2">
    <location>
        <begin position="12"/>
        <end position="33"/>
    </location>
</feature>
<accession>A0ABW7IA78</accession>
<keyword evidence="4" id="KW-1185">Reference proteome</keyword>